<dbReference type="Gene3D" id="2.50.20.10">
    <property type="entry name" value="Lipoprotein localisation LolA/LolB/LppX"/>
    <property type="match status" value="1"/>
</dbReference>
<comment type="caution">
    <text evidence="2">The sequence shown here is derived from an EMBL/GenBank/DDBJ whole genome shotgun (WGS) entry which is preliminary data.</text>
</comment>
<evidence type="ECO:0000313" key="3">
    <source>
        <dbReference type="Proteomes" id="UP000229335"/>
    </source>
</evidence>
<accession>A0A2M6WL19</accession>
<evidence type="ECO:0000259" key="1">
    <source>
        <dbReference type="Pfam" id="PF17131"/>
    </source>
</evidence>
<protein>
    <recommendedName>
        <fullName evidence="1">Uncharacterized protein TP-0789 domain-containing protein</fullName>
    </recommendedName>
</protein>
<reference evidence="3" key="1">
    <citation type="submission" date="2017-09" db="EMBL/GenBank/DDBJ databases">
        <title>Depth-based differentiation of microbial function through sediment-hosted aquifers and enrichment of novel symbionts in the deep terrestrial subsurface.</title>
        <authorList>
            <person name="Probst A.J."/>
            <person name="Ladd B."/>
            <person name="Jarett J.K."/>
            <person name="Geller-Mcgrath D.E."/>
            <person name="Sieber C.M.K."/>
            <person name="Emerson J.B."/>
            <person name="Anantharaman K."/>
            <person name="Thomas B.C."/>
            <person name="Malmstrom R."/>
            <person name="Stieglmeier M."/>
            <person name="Klingl A."/>
            <person name="Woyke T."/>
            <person name="Ryan C.M."/>
            <person name="Banfield J.F."/>
        </authorList>
    </citation>
    <scope>NUCLEOTIDE SEQUENCE [LARGE SCALE GENOMIC DNA]</scope>
</reference>
<dbReference type="InterPro" id="IPR033399">
    <property type="entry name" value="TP_0789-like"/>
</dbReference>
<evidence type="ECO:0000313" key="2">
    <source>
        <dbReference type="EMBL" id="PIT93501.1"/>
    </source>
</evidence>
<dbReference type="Pfam" id="PF17131">
    <property type="entry name" value="LolA_like"/>
    <property type="match status" value="1"/>
</dbReference>
<dbReference type="EMBL" id="PFAS01000072">
    <property type="protein sequence ID" value="PIT93501.1"/>
    <property type="molecule type" value="Genomic_DNA"/>
</dbReference>
<dbReference type="Proteomes" id="UP000229335">
    <property type="component" value="Unassembled WGS sequence"/>
</dbReference>
<feature type="domain" description="Uncharacterized protein TP-0789" evidence="1">
    <location>
        <begin position="77"/>
        <end position="257"/>
    </location>
</feature>
<name>A0A2M6WL19_9BACT</name>
<dbReference type="CDD" id="cd16329">
    <property type="entry name" value="LolA_like"/>
    <property type="match status" value="1"/>
</dbReference>
<sequence length="261" mass="29859">MKQFTQFTLIFVLFAIGIPCRAEEMSSQEIVAKCFTLYRQTPSEREETQVTVIYEGGRTEQKAFTRWILFDPTGEDKVVIKFRKTDKNNLDEGLGLLISRHIGRKDDQWLKMPSLDKIRKIAIADSGKYFGGTDITFEDARQLVGERTQDFDYKILQSGAEGWEIEALPKTGTESGYGKRIFSIQPDFACTAVEYYDTRGELLKKQENRGIETQANGMWRAKVVVVTSSLLKRTTELTVTAREFRNVDASTFTQDFLLRKG</sequence>
<organism evidence="2 3">
    <name type="scientific">Candidatus Falkowbacteria bacterium CG10_big_fil_rev_8_21_14_0_10_43_11</name>
    <dbReference type="NCBI Taxonomy" id="1974568"/>
    <lineage>
        <taxon>Bacteria</taxon>
        <taxon>Candidatus Falkowiibacteriota</taxon>
    </lineage>
</organism>
<proteinExistence type="predicted"/>
<gene>
    <name evidence="2" type="ORF">COU00_04040</name>
</gene>
<dbReference type="AlphaFoldDB" id="A0A2M6WL19"/>